<feature type="domain" description="Hemerythrin-like" evidence="1">
    <location>
        <begin position="6"/>
        <end position="122"/>
    </location>
</feature>
<evidence type="ECO:0000259" key="1">
    <source>
        <dbReference type="Pfam" id="PF01814"/>
    </source>
</evidence>
<dbReference type="PANTHER" id="PTHR35585:SF1">
    <property type="entry name" value="HHE DOMAIN PROTEIN (AFU_ORTHOLOGUE AFUA_4G00730)"/>
    <property type="match status" value="1"/>
</dbReference>
<evidence type="ECO:0000313" key="2">
    <source>
        <dbReference type="EMBL" id="QDA57695.1"/>
    </source>
</evidence>
<dbReference type="AlphaFoldDB" id="A0A5B7ZSP7"/>
<dbReference type="OrthoDB" id="5523420at2"/>
<gene>
    <name evidence="2" type="ORF">FHQ07_10455</name>
</gene>
<dbReference type="Pfam" id="PF01814">
    <property type="entry name" value="Hemerythrin"/>
    <property type="match status" value="1"/>
</dbReference>
<protein>
    <submittedName>
        <fullName evidence="2">Hemerythrin domain-containing protein</fullName>
    </submittedName>
</protein>
<accession>A0A5B7ZSP7</accession>
<proteinExistence type="predicted"/>
<organism evidence="2 3">
    <name type="scientific">Thermomonas aquatica</name>
    <dbReference type="NCBI Taxonomy" id="2202149"/>
    <lineage>
        <taxon>Bacteria</taxon>
        <taxon>Pseudomonadati</taxon>
        <taxon>Pseudomonadota</taxon>
        <taxon>Gammaproteobacteria</taxon>
        <taxon>Lysobacterales</taxon>
        <taxon>Lysobacteraceae</taxon>
        <taxon>Thermomonas</taxon>
    </lineage>
</organism>
<reference evidence="2 3" key="1">
    <citation type="submission" date="2019-06" db="EMBL/GenBank/DDBJ databases">
        <title>Thermomonas aquatica sp. nov., isolated from an industrial wastewater treatment plant.</title>
        <authorList>
            <person name="Jeon J.H."/>
            <person name="Park D.-S."/>
        </authorList>
    </citation>
    <scope>NUCLEOTIDE SEQUENCE [LARGE SCALE GENOMIC DNA]</scope>
    <source>
        <strain evidence="2 3">SY21</strain>
    </source>
</reference>
<dbReference type="EMBL" id="CP040871">
    <property type="protein sequence ID" value="QDA57695.1"/>
    <property type="molecule type" value="Genomic_DNA"/>
</dbReference>
<evidence type="ECO:0000313" key="3">
    <source>
        <dbReference type="Proteomes" id="UP000308149"/>
    </source>
</evidence>
<name>A0A5B7ZSP7_9GAMM</name>
<dbReference type="RefSeq" id="WP_139716746.1">
    <property type="nucleotide sequence ID" value="NZ_CP040871.1"/>
</dbReference>
<dbReference type="InterPro" id="IPR012312">
    <property type="entry name" value="Hemerythrin-like"/>
</dbReference>
<dbReference type="Gene3D" id="1.20.120.520">
    <property type="entry name" value="nmb1532 protein domain like"/>
    <property type="match status" value="1"/>
</dbReference>
<keyword evidence="3" id="KW-1185">Reference proteome</keyword>
<dbReference type="KEGG" id="thes:FHQ07_10455"/>
<dbReference type="PANTHER" id="PTHR35585">
    <property type="entry name" value="HHE DOMAIN PROTEIN (AFU_ORTHOLOGUE AFUA_4G00730)"/>
    <property type="match status" value="1"/>
</dbReference>
<sequence>MTTGNLYDALRESHERQRGLCRRLLRSKPGTRARIELFAALRLELAAHEAAEERYLYVPMLMDDAGLDASRHALHEHHEIDERVAELQSLDPRGEPWLEKARGLSHQVHHHLREEERKFFQLSGKILGAAAKLRYAGGYRRDYARMLRKLAAE</sequence>
<dbReference type="Proteomes" id="UP000308149">
    <property type="component" value="Chromosome"/>
</dbReference>